<feature type="compositionally biased region" description="Low complexity" evidence="1">
    <location>
        <begin position="591"/>
        <end position="617"/>
    </location>
</feature>
<comment type="caution">
    <text evidence="3">The sequence shown here is derived from an EMBL/GenBank/DDBJ whole genome shotgun (WGS) entry which is preliminary data.</text>
</comment>
<sequence>MVLLHVGLLYYEDTAWAEYVQKLLQKDRRQGLKVELVNLQGVIGPDSAEVAELTRSCLVTIVLLLPSMLDYMIENMWLDGYFQTIAEHRIITTIVSFIDDDSELKFLGASFKSSSKWHYLTLSENNESNFKMVANIIDLVDEVETKEKQSQIKTPASSAVREVIPSKIYSPGEKVAIMFNNPMKGTIQVGFTGCENRIDTHKLNPYTYRFRTPDPMPKSNKLEIYQDSVLVGNKPINFITPNLASYQSVAFMMQCLGVDTIPELDVKLCDMFENSVPADSSLTTLFADLPFCSAAASVSDKPPCNYPTLLHYTAAHNLTEFTSQLLEAPGALRAYQIENQHGHNPADMAECNNHSDLALYIREFTDARTVADACNLYVHMIGRKQKTTDVIPVVDELYGATSEDTKINKLPPLPGDTHRKLSLGEIVHPVARSNSPHRQQPEQPPPRPPRPTGDKSKSLPAATTGLPPSPEAFMYQSLRVLDGGAVGSSSQQELIEIQKLVKNNEFTEDDALQLFKSWKQRPSSQSYRDRQRALKSLKEDQAGKRKASERILKQLKPSHRKQKSNKELWCPVISSPMYDTYAPKISKDRASSISNSSSSSNGSHLSHLSRDSSLSVSADVCTSDSEGDNPPPPPTRRRTSVDDGATTSREWKDRRKSRKDMYLENQETEEELPPLPPRRRGGGTEISRKPLPEPRGVSKR</sequence>
<reference evidence="3 4" key="1">
    <citation type="submission" date="2024-01" db="EMBL/GenBank/DDBJ databases">
        <title>The genome of the rayed Mediterranean limpet Patella caerulea (Linnaeus, 1758).</title>
        <authorList>
            <person name="Anh-Thu Weber A."/>
            <person name="Halstead-Nussloch G."/>
        </authorList>
    </citation>
    <scope>NUCLEOTIDE SEQUENCE [LARGE SCALE GENOMIC DNA]</scope>
    <source>
        <strain evidence="3">AATW-2023a</strain>
        <tissue evidence="3">Whole specimen</tissue>
    </source>
</reference>
<name>A0AAN8Q4N0_PATCE</name>
<dbReference type="PANTHER" id="PTHR16267">
    <property type="entry name" value="BANK1/PIK3AP1 FAMILY MEMBER"/>
    <property type="match status" value="1"/>
</dbReference>
<dbReference type="Proteomes" id="UP001347796">
    <property type="component" value="Unassembled WGS sequence"/>
</dbReference>
<dbReference type="Pfam" id="PF14545">
    <property type="entry name" value="DBB"/>
    <property type="match status" value="1"/>
</dbReference>
<evidence type="ECO:0000313" key="4">
    <source>
        <dbReference type="Proteomes" id="UP001347796"/>
    </source>
</evidence>
<dbReference type="SMART" id="SM01282">
    <property type="entry name" value="DBB"/>
    <property type="match status" value="1"/>
</dbReference>
<dbReference type="InterPro" id="IPR052446">
    <property type="entry name" value="B-cell_PI3K-Signaling_Adptrs"/>
</dbReference>
<proteinExistence type="predicted"/>
<feature type="domain" description="DBB" evidence="2">
    <location>
        <begin position="163"/>
        <end position="283"/>
    </location>
</feature>
<evidence type="ECO:0000313" key="3">
    <source>
        <dbReference type="EMBL" id="KAK6187391.1"/>
    </source>
</evidence>
<feature type="region of interest" description="Disordered" evidence="1">
    <location>
        <begin position="519"/>
        <end position="568"/>
    </location>
</feature>
<feature type="compositionally biased region" description="Pro residues" evidence="1">
    <location>
        <begin position="442"/>
        <end position="451"/>
    </location>
</feature>
<dbReference type="AlphaFoldDB" id="A0AAN8Q4N0"/>
<evidence type="ECO:0000256" key="1">
    <source>
        <dbReference type="SAM" id="MobiDB-lite"/>
    </source>
</evidence>
<dbReference type="PANTHER" id="PTHR16267:SF11">
    <property type="entry name" value="STUMPS, ISOFORM E"/>
    <property type="match status" value="1"/>
</dbReference>
<accession>A0AAN8Q4N0</accession>
<dbReference type="GO" id="GO:0005102">
    <property type="term" value="F:signaling receptor binding"/>
    <property type="evidence" value="ECO:0007669"/>
    <property type="project" value="TreeGrafter"/>
</dbReference>
<feature type="region of interest" description="Disordered" evidence="1">
    <location>
        <begin position="589"/>
        <end position="700"/>
    </location>
</feature>
<dbReference type="InterPro" id="IPR017893">
    <property type="entry name" value="DBB_domain"/>
</dbReference>
<organism evidence="3 4">
    <name type="scientific">Patella caerulea</name>
    <name type="common">Rayed Mediterranean limpet</name>
    <dbReference type="NCBI Taxonomy" id="87958"/>
    <lineage>
        <taxon>Eukaryota</taxon>
        <taxon>Metazoa</taxon>
        <taxon>Spiralia</taxon>
        <taxon>Lophotrochozoa</taxon>
        <taxon>Mollusca</taxon>
        <taxon>Gastropoda</taxon>
        <taxon>Patellogastropoda</taxon>
        <taxon>Patelloidea</taxon>
        <taxon>Patellidae</taxon>
        <taxon>Patella</taxon>
    </lineage>
</organism>
<feature type="region of interest" description="Disordered" evidence="1">
    <location>
        <begin position="431"/>
        <end position="470"/>
    </location>
</feature>
<evidence type="ECO:0000259" key="2">
    <source>
        <dbReference type="SMART" id="SM01282"/>
    </source>
</evidence>
<dbReference type="EMBL" id="JAZGQO010000004">
    <property type="protein sequence ID" value="KAK6187391.1"/>
    <property type="molecule type" value="Genomic_DNA"/>
</dbReference>
<gene>
    <name evidence="3" type="ORF">SNE40_005432</name>
</gene>
<feature type="compositionally biased region" description="Basic and acidic residues" evidence="1">
    <location>
        <begin position="527"/>
        <end position="552"/>
    </location>
</feature>
<keyword evidence="4" id="KW-1185">Reference proteome</keyword>
<protein>
    <recommendedName>
        <fullName evidence="2">DBB domain-containing protein</fullName>
    </recommendedName>
</protein>